<dbReference type="EMBL" id="AAVO02000002">
    <property type="protein sequence ID" value="EDM88773.1"/>
    <property type="molecule type" value="Genomic_DNA"/>
</dbReference>
<gene>
    <name evidence="3" type="ORF">RUMOBE_00894</name>
</gene>
<comment type="caution">
    <text evidence="3">The sequence shown here is derived from an EMBL/GenBank/DDBJ whole genome shotgun (WGS) entry which is preliminary data.</text>
</comment>
<evidence type="ECO:0000256" key="1">
    <source>
        <dbReference type="SAM" id="MobiDB-lite"/>
    </source>
</evidence>
<feature type="transmembrane region" description="Helical" evidence="2">
    <location>
        <begin position="194"/>
        <end position="214"/>
    </location>
</feature>
<sequence>MMVIHRTSNRQQFTVPYHTKKGLSWKMAGKVIGRVLLALLLILLLLAVFGTAAHAAGLVDDTVDAANEYSKYPLDNYQLDFYVDSGWDWLPWNWLDGIGKQVMYGLYAITNFIWTISLYLSNATGYLIQEAYSLDFISSTADSIGKNMQTLAGVTTGGLSSEGFYIGFLLILILVVGIYVAYTGLIKRETTKAIHAVVNFVVVFVLSAAFIAYAPDYIGKINEFSADISNASLTLGTKIVLPNSESQGKDSVDLIRDSLFSIQVKQPWLLLQYGNSDVESIGSDRVESLLSTSPDENNGQDREEIVVEEIEDRENTNLTITKTINRLGTVFFLFIFNIGISIFVFLLTGIMIFSQVLFIIYAMFLPVSFLLSMVPSFEGMSKRAITKLFNTILTRAGITLIITVAFSISTMLYNLSGEYPFFLTAFLQIVTFAGIYFKLGDLMGMFSLQSGDSQSMGSRIMRRPRMLMHAHMHRLQHKLGRSVAALGAGTAAYHAGKQAGSDQRTASHSGSSKRTQADHSRPDGQAAPEKESAWKRAGSAVGAVADAKDKIADTAGQLREQAKDLPVNAKYALYHGKTQVSEGVRDFTSSVTQTRTARTEQRNAQAESRRQTIAERRAELEQAKQPQMTASESPKGAAPVHERPVTAKQTEDFRNRADTAHTEKPAMQPASPSIRERGQVPYGGTVAERSSVPVVKAASIHHEQTPPVRAERQIVPPASPDKPDERQKVAPTVTPTAPRPARPVQNDTAPVIPERKRITPAVKESNFTIRRTTARKEWTKTVTAASKQKKGEKP</sequence>
<reference evidence="3 4" key="2">
    <citation type="submission" date="2007-04" db="EMBL/GenBank/DDBJ databases">
        <title>Draft genome sequence of Ruminococcus obeum (ATCC 29174).</title>
        <authorList>
            <person name="Sudarsanam P."/>
            <person name="Ley R."/>
            <person name="Guruge J."/>
            <person name="Turnbaugh P.J."/>
            <person name="Mahowald M."/>
            <person name="Liep D."/>
            <person name="Gordon J."/>
        </authorList>
    </citation>
    <scope>NUCLEOTIDE SEQUENCE [LARGE SCALE GENOMIC DNA]</scope>
    <source>
        <strain evidence="3 4">ATCC 29174</strain>
    </source>
</reference>
<feature type="region of interest" description="Disordered" evidence="1">
    <location>
        <begin position="496"/>
        <end position="536"/>
    </location>
</feature>
<keyword evidence="2" id="KW-0812">Transmembrane</keyword>
<protein>
    <recommendedName>
        <fullName evidence="5">YtxH domain-containing protein</fullName>
    </recommendedName>
</protein>
<dbReference type="AlphaFoldDB" id="A5ZPH7"/>
<evidence type="ECO:0000256" key="2">
    <source>
        <dbReference type="SAM" id="Phobius"/>
    </source>
</evidence>
<feature type="compositionally biased region" description="Basic and acidic residues" evidence="1">
    <location>
        <begin position="515"/>
        <end position="534"/>
    </location>
</feature>
<dbReference type="Proteomes" id="UP000006002">
    <property type="component" value="Unassembled WGS sequence"/>
</dbReference>
<reference evidence="3 4" key="1">
    <citation type="submission" date="2007-03" db="EMBL/GenBank/DDBJ databases">
        <authorList>
            <person name="Fulton L."/>
            <person name="Clifton S."/>
            <person name="Fulton B."/>
            <person name="Xu J."/>
            <person name="Minx P."/>
            <person name="Pepin K.H."/>
            <person name="Johnson M."/>
            <person name="Thiruvilangam P."/>
            <person name="Bhonagiri V."/>
            <person name="Nash W.E."/>
            <person name="Mardis E.R."/>
            <person name="Wilson R.K."/>
        </authorList>
    </citation>
    <scope>NUCLEOTIDE SEQUENCE [LARGE SCALE GENOMIC DNA]</scope>
    <source>
        <strain evidence="3 4">ATCC 29174</strain>
    </source>
</reference>
<dbReference type="NCBIfam" id="NF046089">
    <property type="entry name" value="CD3337_EF1877"/>
    <property type="match status" value="1"/>
</dbReference>
<evidence type="ECO:0000313" key="3">
    <source>
        <dbReference type="EMBL" id="EDM88773.1"/>
    </source>
</evidence>
<accession>A5ZPH7</accession>
<feature type="compositionally biased region" description="Polar residues" evidence="1">
    <location>
        <begin position="587"/>
        <end position="596"/>
    </location>
</feature>
<feature type="compositionally biased region" description="Polar residues" evidence="1">
    <location>
        <begin position="500"/>
        <end position="514"/>
    </location>
</feature>
<feature type="compositionally biased region" description="Basic and acidic residues" evidence="1">
    <location>
        <begin position="700"/>
        <end position="712"/>
    </location>
</feature>
<feature type="compositionally biased region" description="Basic and acidic residues" evidence="1">
    <location>
        <begin position="640"/>
        <end position="664"/>
    </location>
</feature>
<dbReference type="eggNOG" id="COG5602">
    <property type="taxonomic scope" value="Bacteria"/>
</dbReference>
<dbReference type="InterPro" id="IPR045782">
    <property type="entry name" value="TrbL_3"/>
</dbReference>
<keyword evidence="2" id="KW-1133">Transmembrane helix</keyword>
<dbReference type="InterPro" id="IPR058112">
    <property type="entry name" value="CD3337_EF1877-like"/>
</dbReference>
<name>A5ZPH7_9FIRM</name>
<dbReference type="Pfam" id="PF19590">
    <property type="entry name" value="TrbL_3"/>
    <property type="match status" value="1"/>
</dbReference>
<dbReference type="HOGENOM" id="CLU_012838_1_0_9"/>
<keyword evidence="2" id="KW-0472">Membrane</keyword>
<organism evidence="3 4">
    <name type="scientific">Blautia obeum ATCC 29174</name>
    <dbReference type="NCBI Taxonomy" id="411459"/>
    <lineage>
        <taxon>Bacteria</taxon>
        <taxon>Bacillati</taxon>
        <taxon>Bacillota</taxon>
        <taxon>Clostridia</taxon>
        <taxon>Lachnospirales</taxon>
        <taxon>Lachnospiraceae</taxon>
        <taxon>Blautia</taxon>
    </lineage>
</organism>
<feature type="region of interest" description="Disordered" evidence="1">
    <location>
        <begin position="700"/>
        <end position="794"/>
    </location>
</feature>
<evidence type="ECO:0000313" key="4">
    <source>
        <dbReference type="Proteomes" id="UP000006002"/>
    </source>
</evidence>
<feature type="compositionally biased region" description="Basic and acidic residues" evidence="1">
    <location>
        <begin position="597"/>
        <end position="622"/>
    </location>
</feature>
<feature type="transmembrane region" description="Helical" evidence="2">
    <location>
        <begin position="330"/>
        <end position="352"/>
    </location>
</feature>
<feature type="region of interest" description="Disordered" evidence="1">
    <location>
        <begin position="585"/>
        <end position="679"/>
    </location>
</feature>
<feature type="transmembrane region" description="Helical" evidence="2">
    <location>
        <begin position="358"/>
        <end position="380"/>
    </location>
</feature>
<feature type="transmembrane region" description="Helical" evidence="2">
    <location>
        <begin position="392"/>
        <end position="413"/>
    </location>
</feature>
<proteinExistence type="predicted"/>
<evidence type="ECO:0008006" key="5">
    <source>
        <dbReference type="Google" id="ProtNLM"/>
    </source>
</evidence>
<feature type="transmembrane region" description="Helical" evidence="2">
    <location>
        <begin position="419"/>
        <end position="437"/>
    </location>
</feature>
<feature type="transmembrane region" description="Helical" evidence="2">
    <location>
        <begin position="164"/>
        <end position="182"/>
    </location>
</feature>